<dbReference type="EMBL" id="FAXC01000472">
    <property type="protein sequence ID" value="CUV10722.1"/>
    <property type="molecule type" value="Genomic_DNA"/>
</dbReference>
<evidence type="ECO:0000256" key="3">
    <source>
        <dbReference type="ARBA" id="ARBA00022692"/>
    </source>
</evidence>
<feature type="transmembrane region" description="Helical" evidence="6">
    <location>
        <begin position="111"/>
        <end position="129"/>
    </location>
</feature>
<protein>
    <submittedName>
        <fullName evidence="8">PUTATIVE INTEGRAL MEMBRANE PROTEIN</fullName>
    </submittedName>
</protein>
<feature type="domain" description="EamA" evidence="7">
    <location>
        <begin position="139"/>
        <end position="273"/>
    </location>
</feature>
<comment type="subcellular location">
    <subcellularLocation>
        <location evidence="1">Cell membrane</location>
        <topology evidence="1">Multi-pass membrane protein</topology>
    </subcellularLocation>
</comment>
<proteinExistence type="predicted"/>
<keyword evidence="3 6" id="KW-0812">Transmembrane</keyword>
<evidence type="ECO:0000256" key="5">
    <source>
        <dbReference type="ARBA" id="ARBA00023136"/>
    </source>
</evidence>
<dbReference type="GO" id="GO:0005886">
    <property type="term" value="C:plasma membrane"/>
    <property type="evidence" value="ECO:0007669"/>
    <property type="project" value="UniProtKB-SubCell"/>
</dbReference>
<evidence type="ECO:0000313" key="8">
    <source>
        <dbReference type="EMBL" id="CUV10722.1"/>
    </source>
</evidence>
<reference evidence="8" key="1">
    <citation type="submission" date="2015-10" db="EMBL/GenBank/DDBJ databases">
        <authorList>
            <person name="Gilbert D.G."/>
        </authorList>
    </citation>
    <scope>NUCLEOTIDE SEQUENCE</scope>
</reference>
<evidence type="ECO:0000256" key="6">
    <source>
        <dbReference type="SAM" id="Phobius"/>
    </source>
</evidence>
<evidence type="ECO:0000256" key="4">
    <source>
        <dbReference type="ARBA" id="ARBA00022989"/>
    </source>
</evidence>
<dbReference type="InterPro" id="IPR037185">
    <property type="entry name" value="EmrE-like"/>
</dbReference>
<dbReference type="SUPFAM" id="SSF103481">
    <property type="entry name" value="Multidrug resistance efflux transporter EmrE"/>
    <property type="match status" value="2"/>
</dbReference>
<feature type="transmembrane region" description="Helical" evidence="6">
    <location>
        <begin position="167"/>
        <end position="186"/>
    </location>
</feature>
<dbReference type="PANTHER" id="PTHR32322">
    <property type="entry name" value="INNER MEMBRANE TRANSPORTER"/>
    <property type="match status" value="1"/>
</dbReference>
<sequence length="283" mass="31384">MAVWGLSWTNAKVLSDYGPSSVLAFWRFFFSSITMIPVLCLTGNDFRVTRQGMKYILTGAVFISLYNIFFFMGTAIGSASVGGIIVPTFNPIITFIISVLLLKQVVYRKDIIGLILGFIGGVIVLQAWTMSLDQIIANGNLYFICASISWGIMSIISGRSHVHVSTLSFSFWVYTISALIYLGATWNKDILLIFTYDWIFWVNMFFLSAGAMVFGTTVYFLGTTRLGPEKASAFIFTVPVTALLFSVLLIGERLEVTTIIGGIMTITAVYLINKSHARQEPID</sequence>
<name>A0A160VJ96_9ZZZZ</name>
<dbReference type="InterPro" id="IPR050638">
    <property type="entry name" value="AA-Vitamin_Transporters"/>
</dbReference>
<feature type="transmembrane region" description="Helical" evidence="6">
    <location>
        <begin position="24"/>
        <end position="43"/>
    </location>
</feature>
<dbReference type="PANTHER" id="PTHR32322:SF18">
    <property type="entry name" value="S-ADENOSYLMETHIONINE_S-ADENOSYLHOMOCYSTEINE TRANSPORTER"/>
    <property type="match status" value="1"/>
</dbReference>
<feature type="domain" description="EamA" evidence="7">
    <location>
        <begin position="2"/>
        <end position="125"/>
    </location>
</feature>
<feature type="transmembrane region" description="Helical" evidence="6">
    <location>
        <begin position="82"/>
        <end position="102"/>
    </location>
</feature>
<keyword evidence="2" id="KW-1003">Cell membrane</keyword>
<evidence type="ECO:0000256" key="1">
    <source>
        <dbReference type="ARBA" id="ARBA00004651"/>
    </source>
</evidence>
<evidence type="ECO:0000256" key="2">
    <source>
        <dbReference type="ARBA" id="ARBA00022475"/>
    </source>
</evidence>
<organism evidence="8">
    <name type="scientific">hydrothermal vent metagenome</name>
    <dbReference type="NCBI Taxonomy" id="652676"/>
    <lineage>
        <taxon>unclassified sequences</taxon>
        <taxon>metagenomes</taxon>
        <taxon>ecological metagenomes</taxon>
    </lineage>
</organism>
<gene>
    <name evidence="8" type="ORF">MGWOODY_Mmi933</name>
</gene>
<feature type="transmembrane region" description="Helical" evidence="6">
    <location>
        <begin position="135"/>
        <end position="155"/>
    </location>
</feature>
<evidence type="ECO:0000259" key="7">
    <source>
        <dbReference type="Pfam" id="PF00892"/>
    </source>
</evidence>
<keyword evidence="5 6" id="KW-0472">Membrane</keyword>
<feature type="transmembrane region" description="Helical" evidence="6">
    <location>
        <begin position="256"/>
        <end position="273"/>
    </location>
</feature>
<dbReference type="InterPro" id="IPR000620">
    <property type="entry name" value="EamA_dom"/>
</dbReference>
<feature type="transmembrane region" description="Helical" evidence="6">
    <location>
        <begin position="233"/>
        <end position="250"/>
    </location>
</feature>
<accession>A0A160VJ96</accession>
<dbReference type="Pfam" id="PF00892">
    <property type="entry name" value="EamA"/>
    <property type="match status" value="2"/>
</dbReference>
<keyword evidence="4 6" id="KW-1133">Transmembrane helix</keyword>
<feature type="transmembrane region" description="Helical" evidence="6">
    <location>
        <begin position="198"/>
        <end position="221"/>
    </location>
</feature>
<dbReference type="AlphaFoldDB" id="A0A160VJ96"/>
<feature type="transmembrane region" description="Helical" evidence="6">
    <location>
        <begin position="55"/>
        <end position="76"/>
    </location>
</feature>